<proteinExistence type="predicted"/>
<gene>
    <name evidence="2" type="ORF">DFR68_107520</name>
</gene>
<dbReference type="AlphaFoldDB" id="A0A370H0X0"/>
<feature type="domain" description="Cupin type-2" evidence="1">
    <location>
        <begin position="114"/>
        <end position="170"/>
    </location>
</feature>
<dbReference type="RefSeq" id="WP_068029851.1">
    <property type="nucleotide sequence ID" value="NZ_QQAZ01000007.1"/>
</dbReference>
<name>A0A370H0X0_9NOCA</name>
<accession>A0A370H0X0</accession>
<dbReference type="OrthoDB" id="713485at2"/>
<evidence type="ECO:0000259" key="1">
    <source>
        <dbReference type="Pfam" id="PF07883"/>
    </source>
</evidence>
<dbReference type="PANTHER" id="PTHR36156">
    <property type="entry name" value="SLR2101 PROTEIN"/>
    <property type="match status" value="1"/>
</dbReference>
<dbReference type="EMBL" id="QQAZ01000007">
    <property type="protein sequence ID" value="RDI49392.1"/>
    <property type="molecule type" value="Genomic_DNA"/>
</dbReference>
<dbReference type="SUPFAM" id="SSF51182">
    <property type="entry name" value="RmlC-like cupins"/>
    <property type="match status" value="1"/>
</dbReference>
<sequence length="184" mass="19424">MRRIVVGDTATGRGRVLSDDSVDPLTLALLPGAEIYRMWELDEPPVLPVDGLPRPTATHFFPGPGGLRFGIISVPPGLSYEPDTDLSEEETAAAAAEAEAKVPGMMAAFDPAAPGMHRTATVDFIAVLSGQGRLRLGDGTDVSLRPGNCVIQNGTPHAWFNDGTVPFVFYYSLCGTDPGTPTNS</sequence>
<protein>
    <submittedName>
        <fullName evidence="2">Cupin domain</fullName>
    </submittedName>
</protein>
<dbReference type="InterPro" id="IPR013096">
    <property type="entry name" value="Cupin_2"/>
</dbReference>
<evidence type="ECO:0000313" key="2">
    <source>
        <dbReference type="EMBL" id="RDI49392.1"/>
    </source>
</evidence>
<dbReference type="Gene3D" id="2.60.120.10">
    <property type="entry name" value="Jelly Rolls"/>
    <property type="match status" value="1"/>
</dbReference>
<comment type="caution">
    <text evidence="2">The sequence shown here is derived from an EMBL/GenBank/DDBJ whole genome shotgun (WGS) entry which is preliminary data.</text>
</comment>
<dbReference type="STRING" id="1210089.GCA_001613165_06955"/>
<dbReference type="Proteomes" id="UP000255355">
    <property type="component" value="Unassembled WGS sequence"/>
</dbReference>
<dbReference type="InterPro" id="IPR047142">
    <property type="entry name" value="OryJ/VirC-like"/>
</dbReference>
<reference evidence="2 3" key="1">
    <citation type="submission" date="2018-07" db="EMBL/GenBank/DDBJ databases">
        <title>Genomic Encyclopedia of Type Strains, Phase IV (KMG-IV): sequencing the most valuable type-strain genomes for metagenomic binning, comparative biology and taxonomic classification.</title>
        <authorList>
            <person name="Goeker M."/>
        </authorList>
    </citation>
    <scope>NUCLEOTIDE SEQUENCE [LARGE SCALE GENOMIC DNA]</scope>
    <source>
        <strain evidence="2 3">DSM 44952</strain>
    </source>
</reference>
<organism evidence="2 3">
    <name type="scientific">Nocardia mexicana</name>
    <dbReference type="NCBI Taxonomy" id="279262"/>
    <lineage>
        <taxon>Bacteria</taxon>
        <taxon>Bacillati</taxon>
        <taxon>Actinomycetota</taxon>
        <taxon>Actinomycetes</taxon>
        <taxon>Mycobacteriales</taxon>
        <taxon>Nocardiaceae</taxon>
        <taxon>Nocardia</taxon>
    </lineage>
</organism>
<dbReference type="Pfam" id="PF07883">
    <property type="entry name" value="Cupin_2"/>
    <property type="match status" value="1"/>
</dbReference>
<dbReference type="InterPro" id="IPR011051">
    <property type="entry name" value="RmlC_Cupin_sf"/>
</dbReference>
<dbReference type="InterPro" id="IPR014710">
    <property type="entry name" value="RmlC-like_jellyroll"/>
</dbReference>
<keyword evidence="3" id="KW-1185">Reference proteome</keyword>
<evidence type="ECO:0000313" key="3">
    <source>
        <dbReference type="Proteomes" id="UP000255355"/>
    </source>
</evidence>
<dbReference type="PANTHER" id="PTHR36156:SF2">
    <property type="entry name" value="CUPIN TYPE-2 DOMAIN-CONTAINING PROTEIN"/>
    <property type="match status" value="1"/>
</dbReference>